<proteinExistence type="predicted"/>
<gene>
    <name evidence="1" type="ORF">METZ01_LOCUS9836</name>
</gene>
<dbReference type="InterPro" id="IPR011990">
    <property type="entry name" value="TPR-like_helical_dom_sf"/>
</dbReference>
<organism evidence="1">
    <name type="scientific">marine metagenome</name>
    <dbReference type="NCBI Taxonomy" id="408172"/>
    <lineage>
        <taxon>unclassified sequences</taxon>
        <taxon>metagenomes</taxon>
        <taxon>ecological metagenomes</taxon>
    </lineage>
</organism>
<dbReference type="AlphaFoldDB" id="A0A381NQX0"/>
<name>A0A381NQX0_9ZZZZ</name>
<accession>A0A381NQX0</accession>
<evidence type="ECO:0008006" key="2">
    <source>
        <dbReference type="Google" id="ProtNLM"/>
    </source>
</evidence>
<dbReference type="EMBL" id="UINC01000533">
    <property type="protein sequence ID" value="SUZ56982.1"/>
    <property type="molecule type" value="Genomic_DNA"/>
</dbReference>
<dbReference type="Gene3D" id="1.25.40.10">
    <property type="entry name" value="Tetratricopeptide repeat domain"/>
    <property type="match status" value="1"/>
</dbReference>
<evidence type="ECO:0000313" key="1">
    <source>
        <dbReference type="EMBL" id="SUZ56982.1"/>
    </source>
</evidence>
<dbReference type="SUPFAM" id="SSF48452">
    <property type="entry name" value="TPR-like"/>
    <property type="match status" value="1"/>
</dbReference>
<reference evidence="1" key="1">
    <citation type="submission" date="2018-05" db="EMBL/GenBank/DDBJ databases">
        <authorList>
            <person name="Lanie J.A."/>
            <person name="Ng W.-L."/>
            <person name="Kazmierczak K.M."/>
            <person name="Andrzejewski T.M."/>
            <person name="Davidsen T.M."/>
            <person name="Wayne K.J."/>
            <person name="Tettelin H."/>
            <person name="Glass J.I."/>
            <person name="Rusch D."/>
            <person name="Podicherti R."/>
            <person name="Tsui H.-C.T."/>
            <person name="Winkler M.E."/>
        </authorList>
    </citation>
    <scope>NUCLEOTIDE SEQUENCE</scope>
</reference>
<protein>
    <recommendedName>
        <fullName evidence="2">Bacterial transcriptional activator domain-containing protein</fullName>
    </recommendedName>
</protein>
<sequence length="100" mass="11205">MKFISFLLAANILFSAPDDPLMKAASAMKAGLYRDALSHVVEAQNMDQANPEVFRLKALLHEALDEPDEALSAWKNCLKHSRDELLIEEATVHIQSLTRE</sequence>